<evidence type="ECO:0000313" key="4">
    <source>
        <dbReference type="EMBL" id="MEQ3539757.1"/>
    </source>
</evidence>
<feature type="region of interest" description="Disordered" evidence="2">
    <location>
        <begin position="31"/>
        <end position="54"/>
    </location>
</feature>
<gene>
    <name evidence="4" type="ORF">WHI96_13085</name>
</gene>
<feature type="compositionally biased region" description="Low complexity" evidence="2">
    <location>
        <begin position="35"/>
        <end position="54"/>
    </location>
</feature>
<dbReference type="InterPro" id="IPR023393">
    <property type="entry name" value="START-like_dom_sf"/>
</dbReference>
<sequence length="198" mass="21637">MRGVGVARHDGDHPCPGDHLWWAADYAPRGRPVGPRRTAASAASTSATTRPRSTPQQLFALLSTPTRHQEIDGADMLRGVEGTTELGGVGDEFVMNMHNGDLGDYQMKNTVTSFEKDRVIGWAPAMHPIDAKKDKIGDVRAEGHTYTWHLEPEGDGTTVTQVYDWSGVQDQDFRGFFPMLSEQQLADSIENAGRAASS</sequence>
<dbReference type="SUPFAM" id="SSF55961">
    <property type="entry name" value="Bet v1-like"/>
    <property type="match status" value="1"/>
</dbReference>
<reference evidence="4 5" key="1">
    <citation type="submission" date="2024-03" db="EMBL/GenBank/DDBJ databases">
        <title>Draft genome sequence of Pseudonocardia tropica JCM 19149.</title>
        <authorList>
            <person name="Butdee W."/>
            <person name="Duangmal K."/>
        </authorList>
    </citation>
    <scope>NUCLEOTIDE SEQUENCE [LARGE SCALE GENOMIC DNA]</scope>
    <source>
        <strain evidence="4 5">JCM 19149</strain>
    </source>
</reference>
<feature type="domain" description="Activator of Hsp90 ATPase homologue 1/2-like C-terminal" evidence="3">
    <location>
        <begin position="54"/>
        <end position="171"/>
    </location>
</feature>
<evidence type="ECO:0000256" key="2">
    <source>
        <dbReference type="SAM" id="MobiDB-lite"/>
    </source>
</evidence>
<dbReference type="EMBL" id="JBEDNP010000006">
    <property type="protein sequence ID" value="MEQ3539757.1"/>
    <property type="molecule type" value="Genomic_DNA"/>
</dbReference>
<dbReference type="Proteomes" id="UP001464923">
    <property type="component" value="Unassembled WGS sequence"/>
</dbReference>
<dbReference type="Pfam" id="PF08327">
    <property type="entry name" value="AHSA1"/>
    <property type="match status" value="1"/>
</dbReference>
<accession>A0ABV1JUX1</accession>
<name>A0ABV1JUX1_9PSEU</name>
<dbReference type="RefSeq" id="WP_345648656.1">
    <property type="nucleotide sequence ID" value="NZ_BAABLY010000059.1"/>
</dbReference>
<evidence type="ECO:0000256" key="1">
    <source>
        <dbReference type="ARBA" id="ARBA00006817"/>
    </source>
</evidence>
<evidence type="ECO:0000259" key="3">
    <source>
        <dbReference type="Pfam" id="PF08327"/>
    </source>
</evidence>
<comment type="caution">
    <text evidence="4">The sequence shown here is derived from an EMBL/GenBank/DDBJ whole genome shotgun (WGS) entry which is preliminary data.</text>
</comment>
<keyword evidence="5" id="KW-1185">Reference proteome</keyword>
<comment type="similarity">
    <text evidence="1">Belongs to the AHA1 family.</text>
</comment>
<organism evidence="4 5">
    <name type="scientific">Pseudonocardia tropica</name>
    <dbReference type="NCBI Taxonomy" id="681289"/>
    <lineage>
        <taxon>Bacteria</taxon>
        <taxon>Bacillati</taxon>
        <taxon>Actinomycetota</taxon>
        <taxon>Actinomycetes</taxon>
        <taxon>Pseudonocardiales</taxon>
        <taxon>Pseudonocardiaceae</taxon>
        <taxon>Pseudonocardia</taxon>
    </lineage>
</organism>
<dbReference type="InterPro" id="IPR013538">
    <property type="entry name" value="ASHA1/2-like_C"/>
</dbReference>
<proteinExistence type="inferred from homology"/>
<protein>
    <submittedName>
        <fullName evidence="4">SRPBCC domain-containing protein</fullName>
    </submittedName>
</protein>
<dbReference type="Gene3D" id="3.30.530.20">
    <property type="match status" value="1"/>
</dbReference>
<evidence type="ECO:0000313" key="5">
    <source>
        <dbReference type="Proteomes" id="UP001464923"/>
    </source>
</evidence>